<feature type="compositionally biased region" description="Acidic residues" evidence="6">
    <location>
        <begin position="114"/>
        <end position="136"/>
    </location>
</feature>
<dbReference type="KEGG" id="hrr:HZS55_21495"/>
<dbReference type="PRINTS" id="PR00455">
    <property type="entry name" value="HTHTETR"/>
</dbReference>
<dbReference type="Pfam" id="PF13977">
    <property type="entry name" value="TetR_C_6"/>
    <property type="match status" value="1"/>
</dbReference>
<gene>
    <name evidence="8" type="ORF">HZS55_21495</name>
</gene>
<dbReference type="Pfam" id="PF00440">
    <property type="entry name" value="TetR_N"/>
    <property type="match status" value="1"/>
</dbReference>
<organism evidence="8 9">
    <name type="scientific">Halosimplex rubrum</name>
    <dbReference type="NCBI Taxonomy" id="869889"/>
    <lineage>
        <taxon>Archaea</taxon>
        <taxon>Methanobacteriati</taxon>
        <taxon>Methanobacteriota</taxon>
        <taxon>Stenosarchaea group</taxon>
        <taxon>Halobacteria</taxon>
        <taxon>Halobacteriales</taxon>
        <taxon>Haloarculaceae</taxon>
        <taxon>Halosimplex</taxon>
    </lineage>
</organism>
<dbReference type="InterPro" id="IPR036271">
    <property type="entry name" value="Tet_transcr_reg_TetR-rel_C_sf"/>
</dbReference>
<evidence type="ECO:0000256" key="2">
    <source>
        <dbReference type="ARBA" id="ARBA00023015"/>
    </source>
</evidence>
<proteinExistence type="predicted"/>
<dbReference type="PROSITE" id="PS50977">
    <property type="entry name" value="HTH_TETR_2"/>
    <property type="match status" value="1"/>
</dbReference>
<dbReference type="OrthoDB" id="135877at2157"/>
<name>A0A7D5SSK3_9EURY</name>
<dbReference type="SUPFAM" id="SSF46689">
    <property type="entry name" value="Homeodomain-like"/>
    <property type="match status" value="1"/>
</dbReference>
<feature type="region of interest" description="Disordered" evidence="6">
    <location>
        <begin position="241"/>
        <end position="271"/>
    </location>
</feature>
<evidence type="ECO:0000256" key="3">
    <source>
        <dbReference type="ARBA" id="ARBA00023125"/>
    </source>
</evidence>
<dbReference type="InterPro" id="IPR050109">
    <property type="entry name" value="HTH-type_TetR-like_transc_reg"/>
</dbReference>
<dbReference type="GO" id="GO:0003700">
    <property type="term" value="F:DNA-binding transcription factor activity"/>
    <property type="evidence" value="ECO:0007669"/>
    <property type="project" value="TreeGrafter"/>
</dbReference>
<dbReference type="RefSeq" id="WP_179909571.1">
    <property type="nucleotide sequence ID" value="NZ_CP058910.1"/>
</dbReference>
<dbReference type="PANTHER" id="PTHR30055">
    <property type="entry name" value="HTH-TYPE TRANSCRIPTIONAL REGULATOR RUTR"/>
    <property type="match status" value="1"/>
</dbReference>
<feature type="compositionally biased region" description="Basic and acidic residues" evidence="6">
    <location>
        <begin position="100"/>
        <end position="109"/>
    </location>
</feature>
<dbReference type="GO" id="GO:0000976">
    <property type="term" value="F:transcription cis-regulatory region binding"/>
    <property type="evidence" value="ECO:0007669"/>
    <property type="project" value="TreeGrafter"/>
</dbReference>
<evidence type="ECO:0000256" key="6">
    <source>
        <dbReference type="SAM" id="MobiDB-lite"/>
    </source>
</evidence>
<protein>
    <submittedName>
        <fullName evidence="8">TetR family transcriptional regulator</fullName>
    </submittedName>
</protein>
<dbReference type="Gene3D" id="1.10.357.10">
    <property type="entry name" value="Tetracycline Repressor, domain 2"/>
    <property type="match status" value="2"/>
</dbReference>
<keyword evidence="4" id="KW-0804">Transcription</keyword>
<dbReference type="InterPro" id="IPR009057">
    <property type="entry name" value="Homeodomain-like_sf"/>
</dbReference>
<dbReference type="EMBL" id="CP058910">
    <property type="protein sequence ID" value="QLH79707.1"/>
    <property type="molecule type" value="Genomic_DNA"/>
</dbReference>
<evidence type="ECO:0000259" key="7">
    <source>
        <dbReference type="PROSITE" id="PS50977"/>
    </source>
</evidence>
<dbReference type="InterPro" id="IPR001647">
    <property type="entry name" value="HTH_TetR"/>
</dbReference>
<dbReference type="SUPFAM" id="SSF48498">
    <property type="entry name" value="Tetracyclin repressor-like, C-terminal domain"/>
    <property type="match status" value="1"/>
</dbReference>
<evidence type="ECO:0000256" key="1">
    <source>
        <dbReference type="ARBA" id="ARBA00022491"/>
    </source>
</evidence>
<feature type="region of interest" description="Disordered" evidence="6">
    <location>
        <begin position="99"/>
        <end position="136"/>
    </location>
</feature>
<evidence type="ECO:0000313" key="8">
    <source>
        <dbReference type="EMBL" id="QLH79707.1"/>
    </source>
</evidence>
<feature type="DNA-binding region" description="H-T-H motif" evidence="5">
    <location>
        <begin position="35"/>
        <end position="54"/>
    </location>
</feature>
<sequence length="271" mass="28669">MTGTTDSAAAGGSTPEAIMGATYRALCEHGYADLTMQDIADESDKSKASLHYHFDTKEELLLAFLDHLYDAFTDDVGTTDGDDAVERLVRFVDELLCPAERTDEPRAESSPDGPSDDGTDDDGTGGDDPNDGAGTDEFEEFQTALLEIKAQGPYVEAYREQLERVDAFVRGRVRSIVADGIEEGTIRADVDPDDTAAFVATLVDGVNTRRVALGETDGSVRNTFLAYVRENLVAPGADVAVDLDPGSDADRDTDGDATGAADGRAAAGGDD</sequence>
<evidence type="ECO:0000256" key="5">
    <source>
        <dbReference type="PROSITE-ProRule" id="PRU00335"/>
    </source>
</evidence>
<dbReference type="AlphaFoldDB" id="A0A7D5SSK3"/>
<evidence type="ECO:0000256" key="4">
    <source>
        <dbReference type="ARBA" id="ARBA00023163"/>
    </source>
</evidence>
<reference evidence="8 9" key="1">
    <citation type="submission" date="2020-07" db="EMBL/GenBank/DDBJ databases">
        <title>Halosimplex pelagicum sp. nov. and Halosimplex rubrum sp. nov., isolated from salted brown alga Laminaria, and emended description of the genus Halosimplex.</title>
        <authorList>
            <person name="Cui H."/>
        </authorList>
    </citation>
    <scope>NUCLEOTIDE SEQUENCE [LARGE SCALE GENOMIC DNA]</scope>
    <source>
        <strain evidence="8 9">R27</strain>
    </source>
</reference>
<accession>A0A7D5SSK3</accession>
<dbReference type="Proteomes" id="UP000509667">
    <property type="component" value="Chromosome"/>
</dbReference>
<dbReference type="GeneID" id="56080496"/>
<keyword evidence="2" id="KW-0805">Transcription regulation</keyword>
<keyword evidence="9" id="KW-1185">Reference proteome</keyword>
<feature type="compositionally biased region" description="Low complexity" evidence="6">
    <location>
        <begin position="256"/>
        <end position="271"/>
    </location>
</feature>
<evidence type="ECO:0000313" key="9">
    <source>
        <dbReference type="Proteomes" id="UP000509667"/>
    </source>
</evidence>
<dbReference type="PANTHER" id="PTHR30055:SF234">
    <property type="entry name" value="HTH-TYPE TRANSCRIPTIONAL REGULATOR BETI"/>
    <property type="match status" value="1"/>
</dbReference>
<keyword evidence="1" id="KW-0678">Repressor</keyword>
<keyword evidence="3 5" id="KW-0238">DNA-binding</keyword>
<feature type="domain" description="HTH tetR-type" evidence="7">
    <location>
        <begin position="12"/>
        <end position="72"/>
    </location>
</feature>
<dbReference type="InterPro" id="IPR039538">
    <property type="entry name" value="BetI_C"/>
</dbReference>